<proteinExistence type="predicted"/>
<protein>
    <submittedName>
        <fullName evidence="1">Uncharacterized protein</fullName>
    </submittedName>
</protein>
<gene>
    <name evidence="1" type="ORF">RFM23_05315</name>
</gene>
<evidence type="ECO:0000313" key="2">
    <source>
        <dbReference type="Proteomes" id="UP001276564"/>
    </source>
</evidence>
<organism evidence="1 2">
    <name type="scientific">Mesorhizobium abyssinicae</name>
    <dbReference type="NCBI Taxonomy" id="1209958"/>
    <lineage>
        <taxon>Bacteria</taxon>
        <taxon>Pseudomonadati</taxon>
        <taxon>Pseudomonadota</taxon>
        <taxon>Alphaproteobacteria</taxon>
        <taxon>Hyphomicrobiales</taxon>
        <taxon>Phyllobacteriaceae</taxon>
        <taxon>Mesorhizobium</taxon>
    </lineage>
</organism>
<sequence>MNHSPKFRTPYRTTGADLAAALGMKVRAKQTVTFVCARHGGGFPTRTTVLVDGEYYEVLDRTYEALKAGWTPAELELEPVNPADDFTADFEG</sequence>
<name>A0ABU5AIE0_9HYPH</name>
<keyword evidence="2" id="KW-1185">Reference proteome</keyword>
<accession>A0ABU5AIE0</accession>
<dbReference type="RefSeq" id="WP_320319819.1">
    <property type="nucleotide sequence ID" value="NZ_JAVIIP010000003.1"/>
</dbReference>
<dbReference type="Proteomes" id="UP001276564">
    <property type="component" value="Unassembled WGS sequence"/>
</dbReference>
<reference evidence="1 2" key="1">
    <citation type="submission" date="2023-08" db="EMBL/GenBank/DDBJ databases">
        <title>Implementing the SeqCode for naming new Mesorhizobium species isolated from Vachellia karroo root nodules.</title>
        <authorList>
            <person name="Van Lill M."/>
        </authorList>
    </citation>
    <scope>NUCLEOTIDE SEQUENCE [LARGE SCALE GENOMIC DNA]</scope>
    <source>
        <strain evidence="1 2">VK4B</strain>
    </source>
</reference>
<dbReference type="EMBL" id="JAVIIP010000003">
    <property type="protein sequence ID" value="MDX8537041.1"/>
    <property type="molecule type" value="Genomic_DNA"/>
</dbReference>
<evidence type="ECO:0000313" key="1">
    <source>
        <dbReference type="EMBL" id="MDX8537041.1"/>
    </source>
</evidence>
<comment type="caution">
    <text evidence="1">The sequence shown here is derived from an EMBL/GenBank/DDBJ whole genome shotgun (WGS) entry which is preliminary data.</text>
</comment>